<comment type="caution">
    <text evidence="7">The sequence shown here is derived from an EMBL/GenBank/DDBJ whole genome shotgun (WGS) entry which is preliminary data.</text>
</comment>
<dbReference type="PANTHER" id="PTHR12606">
    <property type="entry name" value="SENTRIN/SUMO-SPECIFIC PROTEASE"/>
    <property type="match status" value="1"/>
</dbReference>
<proteinExistence type="inferred from homology"/>
<dbReference type="GO" id="GO:0016929">
    <property type="term" value="F:deSUMOylase activity"/>
    <property type="evidence" value="ECO:0007669"/>
    <property type="project" value="TreeGrafter"/>
</dbReference>
<name>A0A9W4TS42_9ASCO</name>
<comment type="similarity">
    <text evidence="1">Belongs to the peptidase C48 family.</text>
</comment>
<keyword evidence="8" id="KW-1185">Reference proteome</keyword>
<dbReference type="GO" id="GO:0016926">
    <property type="term" value="P:protein desumoylation"/>
    <property type="evidence" value="ECO:0007669"/>
    <property type="project" value="TreeGrafter"/>
</dbReference>
<evidence type="ECO:0000256" key="4">
    <source>
        <dbReference type="ARBA" id="ARBA00022807"/>
    </source>
</evidence>
<keyword evidence="2" id="KW-0645">Protease</keyword>
<gene>
    <name evidence="7" type="ORF">CANVERA_P0102</name>
</gene>
<dbReference type="PROSITE" id="PS50600">
    <property type="entry name" value="ULP_PROTEASE"/>
    <property type="match status" value="1"/>
</dbReference>
<evidence type="ECO:0000259" key="6">
    <source>
        <dbReference type="PROSITE" id="PS50600"/>
    </source>
</evidence>
<keyword evidence="3" id="KW-0378">Hydrolase</keyword>
<dbReference type="Pfam" id="PF02902">
    <property type="entry name" value="Peptidase_C48"/>
    <property type="match status" value="1"/>
</dbReference>
<dbReference type="FunFam" id="3.30.310.130:FF:000008">
    <property type="entry name" value="Ubiquitin-like-specific protease 1"/>
    <property type="match status" value="1"/>
</dbReference>
<dbReference type="AlphaFoldDB" id="A0A9W4TS42"/>
<dbReference type="PANTHER" id="PTHR12606:SF141">
    <property type="entry name" value="GH15225P-RELATED"/>
    <property type="match status" value="1"/>
</dbReference>
<protein>
    <recommendedName>
        <fullName evidence="6">Ubiquitin-like protease family profile domain-containing protein</fullName>
    </recommendedName>
</protein>
<dbReference type="Gene3D" id="1.10.418.20">
    <property type="match status" value="1"/>
</dbReference>
<dbReference type="InterPro" id="IPR038765">
    <property type="entry name" value="Papain-like_cys_pep_sf"/>
</dbReference>
<evidence type="ECO:0000313" key="8">
    <source>
        <dbReference type="Proteomes" id="UP001152885"/>
    </source>
</evidence>
<dbReference type="Gene3D" id="3.30.310.130">
    <property type="entry name" value="Ubiquitin-related"/>
    <property type="match status" value="1"/>
</dbReference>
<reference evidence="7" key="1">
    <citation type="submission" date="2022-12" db="EMBL/GenBank/DDBJ databases">
        <authorList>
            <person name="Brejova B."/>
        </authorList>
    </citation>
    <scope>NUCLEOTIDE SEQUENCE</scope>
</reference>
<evidence type="ECO:0000256" key="2">
    <source>
        <dbReference type="ARBA" id="ARBA00022670"/>
    </source>
</evidence>
<dbReference type="GO" id="GO:0006508">
    <property type="term" value="P:proteolysis"/>
    <property type="evidence" value="ECO:0007669"/>
    <property type="project" value="UniProtKB-KW"/>
</dbReference>
<feature type="region of interest" description="Disordered" evidence="5">
    <location>
        <begin position="75"/>
        <end position="97"/>
    </location>
</feature>
<evidence type="ECO:0000313" key="7">
    <source>
        <dbReference type="EMBL" id="CAI5755585.1"/>
    </source>
</evidence>
<keyword evidence="4" id="KW-0788">Thiol protease</keyword>
<dbReference type="Proteomes" id="UP001152885">
    <property type="component" value="Unassembled WGS sequence"/>
</dbReference>
<dbReference type="SUPFAM" id="SSF54001">
    <property type="entry name" value="Cysteine proteinases"/>
    <property type="match status" value="1"/>
</dbReference>
<organism evidence="7 8">
    <name type="scientific">Candida verbasci</name>
    <dbReference type="NCBI Taxonomy" id="1227364"/>
    <lineage>
        <taxon>Eukaryota</taxon>
        <taxon>Fungi</taxon>
        <taxon>Dikarya</taxon>
        <taxon>Ascomycota</taxon>
        <taxon>Saccharomycotina</taxon>
        <taxon>Pichiomycetes</taxon>
        <taxon>Debaryomycetaceae</taxon>
        <taxon>Candida/Lodderomyces clade</taxon>
        <taxon>Candida</taxon>
    </lineage>
</organism>
<feature type="domain" description="Ubiquitin-like protease family profile" evidence="6">
    <location>
        <begin position="247"/>
        <end position="406"/>
    </location>
</feature>
<dbReference type="EMBL" id="CANTUO010000001">
    <property type="protein sequence ID" value="CAI5755585.1"/>
    <property type="molecule type" value="Genomic_DNA"/>
</dbReference>
<dbReference type="GO" id="GO:0005634">
    <property type="term" value="C:nucleus"/>
    <property type="evidence" value="ECO:0007669"/>
    <property type="project" value="TreeGrafter"/>
</dbReference>
<evidence type="ECO:0000256" key="3">
    <source>
        <dbReference type="ARBA" id="ARBA00022801"/>
    </source>
</evidence>
<accession>A0A9W4TS42</accession>
<evidence type="ECO:0000256" key="5">
    <source>
        <dbReference type="SAM" id="MobiDB-lite"/>
    </source>
</evidence>
<feature type="compositionally biased region" description="Low complexity" evidence="5">
    <location>
        <begin position="80"/>
        <end position="95"/>
    </location>
</feature>
<evidence type="ECO:0000256" key="1">
    <source>
        <dbReference type="ARBA" id="ARBA00005234"/>
    </source>
</evidence>
<dbReference type="InterPro" id="IPR003653">
    <property type="entry name" value="Peptidase_C48_C"/>
</dbReference>
<sequence>MSTILRSIINYIKKFIFLIFINKTTVEDHQINQEESDSDLEYIKTQYLYTNDFHIVSKNERNNNSILQDSIDEIEPSQESNPIPTSSTPSTPSTSQLLRQLTYKRSNQTTNNQPSDQYGTNLSIANPINYSYKTKQQQLIKHEPRESILNIRNDITPYQESILNYYIPTKPISLNQHSLIDNFISDFYIDKISSIYESTSNNLQSTITKKRLENLQVVKSLDYSQLAKVHEIWSSRSNQIVAKNPTLEISTQDLFTLKDGRWLNDNIIDFYLELVMKKYPTVFAWTTHFYSTLSGKGYSGVSKWAKRRKVDQYKKEKVLVPVNISNTHWALSVIDNIEKTITYYDSLDTKHGNPQAVKNLNEYMRQEALRLGHTPIEYELISFFKSPQQNNGSDCGVFTCTAAKFISGNQELKYSQKDMKNIRRRMVWEILNSNVID</sequence>
<dbReference type="OrthoDB" id="1939479at2759"/>